<proteinExistence type="predicted"/>
<evidence type="ECO:0000313" key="1">
    <source>
        <dbReference type="EMBL" id="KAK1724684.1"/>
    </source>
</evidence>
<keyword evidence="2" id="KW-1185">Reference proteome</keyword>
<name>A0AAD8UMT2_GLOAC</name>
<dbReference type="GeneID" id="85392218"/>
<dbReference type="EMBL" id="JAHMHS010000049">
    <property type="protein sequence ID" value="KAK1724684.1"/>
    <property type="molecule type" value="Genomic_DNA"/>
</dbReference>
<protein>
    <submittedName>
        <fullName evidence="1">Uncharacterized protein</fullName>
    </submittedName>
</protein>
<accession>A0AAD8UMT2</accession>
<evidence type="ECO:0000313" key="2">
    <source>
        <dbReference type="Proteomes" id="UP001244207"/>
    </source>
</evidence>
<dbReference type="RefSeq" id="XP_060364739.1">
    <property type="nucleotide sequence ID" value="XM_060508319.1"/>
</dbReference>
<gene>
    <name evidence="1" type="ORF">BDZ83DRAFT_622213</name>
</gene>
<sequence>MKPYWLICRKPLTLSSLRTLVLHVRHRCGTWDVTPPSGRKGKTGEEGVDETKDLISFSAPCPGLHPPHIRQNPVTGR</sequence>
<dbReference type="AlphaFoldDB" id="A0AAD8UMT2"/>
<comment type="caution">
    <text evidence="1">The sequence shown here is derived from an EMBL/GenBank/DDBJ whole genome shotgun (WGS) entry which is preliminary data.</text>
</comment>
<dbReference type="Proteomes" id="UP001244207">
    <property type="component" value="Unassembled WGS sequence"/>
</dbReference>
<reference evidence="1" key="1">
    <citation type="submission" date="2021-12" db="EMBL/GenBank/DDBJ databases">
        <title>Comparative genomics, transcriptomics and evolutionary studies reveal genomic signatures of adaptation to plant cell wall in hemibiotrophic fungi.</title>
        <authorList>
            <consortium name="DOE Joint Genome Institute"/>
            <person name="Baroncelli R."/>
            <person name="Diaz J.F."/>
            <person name="Benocci T."/>
            <person name="Peng M."/>
            <person name="Battaglia E."/>
            <person name="Haridas S."/>
            <person name="Andreopoulos W."/>
            <person name="Labutti K."/>
            <person name="Pangilinan J."/>
            <person name="Floch G.L."/>
            <person name="Makela M.R."/>
            <person name="Henrissat B."/>
            <person name="Grigoriev I.V."/>
            <person name="Crouch J.A."/>
            <person name="De Vries R.P."/>
            <person name="Sukno S.A."/>
            <person name="Thon M.R."/>
        </authorList>
    </citation>
    <scope>NUCLEOTIDE SEQUENCE</scope>
    <source>
        <strain evidence="1">CBS 112980</strain>
    </source>
</reference>
<organism evidence="1 2">
    <name type="scientific">Glomerella acutata</name>
    <name type="common">Colletotrichum acutatum</name>
    <dbReference type="NCBI Taxonomy" id="27357"/>
    <lineage>
        <taxon>Eukaryota</taxon>
        <taxon>Fungi</taxon>
        <taxon>Dikarya</taxon>
        <taxon>Ascomycota</taxon>
        <taxon>Pezizomycotina</taxon>
        <taxon>Sordariomycetes</taxon>
        <taxon>Hypocreomycetidae</taxon>
        <taxon>Glomerellales</taxon>
        <taxon>Glomerellaceae</taxon>
        <taxon>Colletotrichum</taxon>
        <taxon>Colletotrichum acutatum species complex</taxon>
    </lineage>
</organism>